<name>A0ABQ0CE17_9PROT</name>
<dbReference type="GO" id="GO:0016740">
    <property type="term" value="F:transferase activity"/>
    <property type="evidence" value="ECO:0007669"/>
    <property type="project" value="UniProtKB-KW"/>
</dbReference>
<dbReference type="Pfam" id="PF02518">
    <property type="entry name" value="HATPase_c"/>
    <property type="match status" value="1"/>
</dbReference>
<proteinExistence type="predicted"/>
<dbReference type="PANTHER" id="PTHR43547">
    <property type="entry name" value="TWO-COMPONENT HISTIDINE KINASE"/>
    <property type="match status" value="1"/>
</dbReference>
<accession>A0ABQ0CE17</accession>
<dbReference type="PANTHER" id="PTHR43547:SF2">
    <property type="entry name" value="HYBRID SIGNAL TRANSDUCTION HISTIDINE KINASE C"/>
    <property type="match status" value="1"/>
</dbReference>
<keyword evidence="3" id="KW-0808">Transferase</keyword>
<gene>
    <name evidence="3" type="primary">sasA_19</name>
    <name evidence="3" type="ORF">SIID45300_03315</name>
</gene>
<dbReference type="Gene3D" id="3.30.450.20">
    <property type="entry name" value="PAS domain"/>
    <property type="match status" value="1"/>
</dbReference>
<comment type="caution">
    <text evidence="3">The sequence shown here is derived from an EMBL/GenBank/DDBJ whole genome shotgun (WGS) entry which is preliminary data.</text>
</comment>
<organism evidence="3 4">
    <name type="scientific">Candidatus Magnetaquiglobus chichijimensis</name>
    <dbReference type="NCBI Taxonomy" id="3141448"/>
    <lineage>
        <taxon>Bacteria</taxon>
        <taxon>Pseudomonadati</taxon>
        <taxon>Pseudomonadota</taxon>
        <taxon>Magnetococcia</taxon>
        <taxon>Magnetococcales</taxon>
        <taxon>Candidatus Magnetaquicoccaceae</taxon>
        <taxon>Candidatus Magnetaquiglobus</taxon>
    </lineage>
</organism>
<keyword evidence="4" id="KW-1185">Reference proteome</keyword>
<dbReference type="RefSeq" id="WP_420906671.1">
    <property type="nucleotide sequence ID" value="NZ_BAAFGK010000005.1"/>
</dbReference>
<dbReference type="Proteomes" id="UP001628193">
    <property type="component" value="Unassembled WGS sequence"/>
</dbReference>
<sequence length="359" mass="40407">MVDFVPKMVVSPLQEIVESLTGVHWALLDPNGIIVAVNPAWRAFSALNGGVGDYLGANYLEICARACQENDQLWEAERLLHQLRDHLEARAQDPSPSVCYSCHAPTEHRWFEVNIRPCAWEGNRHLLIVHRNVTTEKHLEFSRERALGMIMHDLRGQIGNLYNTIDLLQMMEQDPERRMLLSLSQKSGRRALEIIASHSRFIALEQGALHLECETLDLAAMIDGWRQRSDRQLGSRKIQLAVHADRAPAAPAPRGERTLIQSVLDNLLTNALEAAPFGGLIQVTLRIDSRGLHLSIHNPGAVPPEIRSRFFEKYVTHGKSHGTGLGTYTARLIVEAHRGTIRMRTPNENSTEILIFIPH</sequence>
<feature type="domain" description="Histidine kinase" evidence="2">
    <location>
        <begin position="149"/>
        <end position="359"/>
    </location>
</feature>
<dbReference type="EMBL" id="BAAFGK010000005">
    <property type="protein sequence ID" value="GAB0058955.1"/>
    <property type="molecule type" value="Genomic_DNA"/>
</dbReference>
<evidence type="ECO:0000313" key="3">
    <source>
        <dbReference type="EMBL" id="GAB0058955.1"/>
    </source>
</evidence>
<dbReference type="SMART" id="SM00387">
    <property type="entry name" value="HATPase_c"/>
    <property type="match status" value="1"/>
</dbReference>
<dbReference type="InterPro" id="IPR005467">
    <property type="entry name" value="His_kinase_dom"/>
</dbReference>
<evidence type="ECO:0000313" key="4">
    <source>
        <dbReference type="Proteomes" id="UP001628193"/>
    </source>
</evidence>
<dbReference type="PROSITE" id="PS50109">
    <property type="entry name" value="HIS_KIN"/>
    <property type="match status" value="1"/>
</dbReference>
<dbReference type="SUPFAM" id="SSF55785">
    <property type="entry name" value="PYP-like sensor domain (PAS domain)"/>
    <property type="match status" value="1"/>
</dbReference>
<dbReference type="InterPro" id="IPR036890">
    <property type="entry name" value="HATPase_C_sf"/>
</dbReference>
<dbReference type="InterPro" id="IPR035965">
    <property type="entry name" value="PAS-like_dom_sf"/>
</dbReference>
<reference evidence="3 4" key="1">
    <citation type="submission" date="2024-09" db="EMBL/GenBank/DDBJ databases">
        <title>Draft genome sequence of Candidatus Magnetaquicoccaceae bacterium FCR-1.</title>
        <authorList>
            <person name="Shimoshige H."/>
            <person name="Shimamura S."/>
            <person name="Taoka A."/>
            <person name="Kobayashi H."/>
            <person name="Maekawa T."/>
        </authorList>
    </citation>
    <scope>NUCLEOTIDE SEQUENCE [LARGE SCALE GENOMIC DNA]</scope>
    <source>
        <strain evidence="3 4">FCR-1</strain>
    </source>
</reference>
<evidence type="ECO:0000259" key="2">
    <source>
        <dbReference type="PROSITE" id="PS50109"/>
    </source>
</evidence>
<dbReference type="EC" id="2.7.-.-" evidence="3"/>
<evidence type="ECO:0000256" key="1">
    <source>
        <dbReference type="ARBA" id="ARBA00022553"/>
    </source>
</evidence>
<protein>
    <submittedName>
        <fullName evidence="3">Adaptive-response sensory-kinase SasA</fullName>
        <ecNumber evidence="3">2.7.-.-</ecNumber>
    </submittedName>
</protein>
<dbReference type="Gene3D" id="3.30.565.10">
    <property type="entry name" value="Histidine kinase-like ATPase, C-terminal domain"/>
    <property type="match status" value="1"/>
</dbReference>
<dbReference type="SUPFAM" id="SSF55874">
    <property type="entry name" value="ATPase domain of HSP90 chaperone/DNA topoisomerase II/histidine kinase"/>
    <property type="match status" value="1"/>
</dbReference>
<dbReference type="InterPro" id="IPR003594">
    <property type="entry name" value="HATPase_dom"/>
</dbReference>
<keyword evidence="1" id="KW-0597">Phosphoprotein</keyword>